<feature type="non-terminal residue" evidence="1">
    <location>
        <position position="1"/>
    </location>
</feature>
<dbReference type="AlphaFoldDB" id="A0A381USK2"/>
<reference evidence="1" key="1">
    <citation type="submission" date="2018-05" db="EMBL/GenBank/DDBJ databases">
        <authorList>
            <person name="Lanie J.A."/>
            <person name="Ng W.-L."/>
            <person name="Kazmierczak K.M."/>
            <person name="Andrzejewski T.M."/>
            <person name="Davidsen T.M."/>
            <person name="Wayne K.J."/>
            <person name="Tettelin H."/>
            <person name="Glass J.I."/>
            <person name="Rusch D."/>
            <person name="Podicherti R."/>
            <person name="Tsui H.-C.T."/>
            <person name="Winkler M.E."/>
        </authorList>
    </citation>
    <scope>NUCLEOTIDE SEQUENCE</scope>
</reference>
<organism evidence="1">
    <name type="scientific">marine metagenome</name>
    <dbReference type="NCBI Taxonomy" id="408172"/>
    <lineage>
        <taxon>unclassified sequences</taxon>
        <taxon>metagenomes</taxon>
        <taxon>ecological metagenomes</taxon>
    </lineage>
</organism>
<gene>
    <name evidence="1" type="ORF">METZ01_LOCUS83798</name>
</gene>
<protein>
    <submittedName>
        <fullName evidence="1">Uncharacterized protein</fullName>
    </submittedName>
</protein>
<sequence length="54" mass="5966">TIQITMHSLPPDKELISRFEEIGVDRVLVGVASATQEEIFKELEVIAESILVNG</sequence>
<accession>A0A381USK2</accession>
<proteinExistence type="predicted"/>
<evidence type="ECO:0000313" key="1">
    <source>
        <dbReference type="EMBL" id="SVA30944.1"/>
    </source>
</evidence>
<name>A0A381USK2_9ZZZZ</name>
<dbReference type="EMBL" id="UINC01007013">
    <property type="protein sequence ID" value="SVA30944.1"/>
    <property type="molecule type" value="Genomic_DNA"/>
</dbReference>